<dbReference type="KEGG" id="fcy:FRACYDRAFT_249418"/>
<keyword evidence="3" id="KW-1133">Transmembrane helix</keyword>
<feature type="coiled-coil region" evidence="1">
    <location>
        <begin position="186"/>
        <end position="234"/>
    </location>
</feature>
<feature type="compositionally biased region" description="Basic and acidic residues" evidence="2">
    <location>
        <begin position="154"/>
        <end position="164"/>
    </location>
</feature>
<accession>A0A1E7ERQ5</accession>
<dbReference type="Proteomes" id="UP000095751">
    <property type="component" value="Unassembled WGS sequence"/>
</dbReference>
<dbReference type="AlphaFoldDB" id="A0A1E7ERQ5"/>
<keyword evidence="1" id="KW-0175">Coiled coil</keyword>
<keyword evidence="3" id="KW-0812">Transmembrane</keyword>
<keyword evidence="3" id="KW-0472">Membrane</keyword>
<feature type="region of interest" description="Disordered" evidence="2">
    <location>
        <begin position="144"/>
        <end position="164"/>
    </location>
</feature>
<protein>
    <submittedName>
        <fullName evidence="4">Uncharacterized protein</fullName>
    </submittedName>
</protein>
<dbReference type="InParanoid" id="A0A1E7ERQ5"/>
<evidence type="ECO:0000256" key="2">
    <source>
        <dbReference type="SAM" id="MobiDB-lite"/>
    </source>
</evidence>
<name>A0A1E7ERQ5_9STRA</name>
<gene>
    <name evidence="4" type="ORF">FRACYDRAFT_249418</name>
</gene>
<feature type="coiled-coil region" evidence="1">
    <location>
        <begin position="74"/>
        <end position="109"/>
    </location>
</feature>
<reference evidence="4 5" key="1">
    <citation type="submission" date="2016-09" db="EMBL/GenBank/DDBJ databases">
        <title>Extensive genetic diversity and differential bi-allelic expression allows diatom success in the polar Southern Ocean.</title>
        <authorList>
            <consortium name="DOE Joint Genome Institute"/>
            <person name="Mock T."/>
            <person name="Otillar R.P."/>
            <person name="Strauss J."/>
            <person name="Dupont C."/>
            <person name="Frickenhaus S."/>
            <person name="Maumus F."/>
            <person name="Mcmullan M."/>
            <person name="Sanges R."/>
            <person name="Schmutz J."/>
            <person name="Toseland A."/>
            <person name="Valas R."/>
            <person name="Veluchamy A."/>
            <person name="Ward B.J."/>
            <person name="Allen A."/>
            <person name="Barry K."/>
            <person name="Falciatore A."/>
            <person name="Ferrante M."/>
            <person name="Fortunato A.E."/>
            <person name="Gloeckner G."/>
            <person name="Gruber A."/>
            <person name="Hipkin R."/>
            <person name="Janech M."/>
            <person name="Kroth P."/>
            <person name="Leese F."/>
            <person name="Lindquist E."/>
            <person name="Lyon B.R."/>
            <person name="Martin J."/>
            <person name="Mayer C."/>
            <person name="Parker M."/>
            <person name="Quesneville H."/>
            <person name="Raymond J."/>
            <person name="Uhlig C."/>
            <person name="Valentin K.U."/>
            <person name="Worden A.Z."/>
            <person name="Armbrust E.V."/>
            <person name="Bowler C."/>
            <person name="Green B."/>
            <person name="Moulton V."/>
            <person name="Van Oosterhout C."/>
            <person name="Grigoriev I."/>
        </authorList>
    </citation>
    <scope>NUCLEOTIDE SEQUENCE [LARGE SCALE GENOMIC DNA]</scope>
    <source>
        <strain evidence="4 5">CCMP1102</strain>
    </source>
</reference>
<evidence type="ECO:0000313" key="5">
    <source>
        <dbReference type="Proteomes" id="UP000095751"/>
    </source>
</evidence>
<organism evidence="4 5">
    <name type="scientific">Fragilariopsis cylindrus CCMP1102</name>
    <dbReference type="NCBI Taxonomy" id="635003"/>
    <lineage>
        <taxon>Eukaryota</taxon>
        <taxon>Sar</taxon>
        <taxon>Stramenopiles</taxon>
        <taxon>Ochrophyta</taxon>
        <taxon>Bacillariophyta</taxon>
        <taxon>Bacillariophyceae</taxon>
        <taxon>Bacillariophycidae</taxon>
        <taxon>Bacillariales</taxon>
        <taxon>Bacillariaceae</taxon>
        <taxon>Fragilariopsis</taxon>
    </lineage>
</organism>
<evidence type="ECO:0000256" key="1">
    <source>
        <dbReference type="SAM" id="Coils"/>
    </source>
</evidence>
<proteinExistence type="predicted"/>
<evidence type="ECO:0000313" key="4">
    <source>
        <dbReference type="EMBL" id="OEU08526.1"/>
    </source>
</evidence>
<feature type="transmembrane region" description="Helical" evidence="3">
    <location>
        <begin position="52"/>
        <end position="74"/>
    </location>
</feature>
<keyword evidence="5" id="KW-1185">Reference proteome</keyword>
<dbReference type="EMBL" id="KV784379">
    <property type="protein sequence ID" value="OEU08526.1"/>
    <property type="molecule type" value="Genomic_DNA"/>
</dbReference>
<sequence>MSSLHAQSDAVADRAMKEKLDSLLLEHRQALFSVLEMDRELQRNKETAANKAILLEAALTSAVVLLRAFLSSVFRKDREQRKEITANNEQQKNNEIIDLKKELEQCKETALLTDTSIASSADTDDKLEELIEAGDWTGVATHLQAASGKGASSSEKKTESTETRRLRRLKHLQEEQEALAQAEIWSAIAEQSKQQKNNEIIDLKKELKQCKKTAEQQNNEIIDLKKELVQQKEITKNKNK</sequence>
<evidence type="ECO:0000256" key="3">
    <source>
        <dbReference type="SAM" id="Phobius"/>
    </source>
</evidence>